<protein>
    <submittedName>
        <fullName evidence="1">Uncharacterized protein</fullName>
    </submittedName>
</protein>
<evidence type="ECO:0000313" key="2">
    <source>
        <dbReference type="Proteomes" id="UP000240708"/>
    </source>
</evidence>
<dbReference type="RefSeq" id="WP_106567423.1">
    <property type="nucleotide sequence ID" value="NZ_PYGF01000005.1"/>
</dbReference>
<dbReference type="AlphaFoldDB" id="A0A2P8E4Y7"/>
<proteinExistence type="predicted"/>
<name>A0A2P8E4Y7_9BACT</name>
<organism evidence="1 2">
    <name type="scientific">Cecembia rubra</name>
    <dbReference type="NCBI Taxonomy" id="1485585"/>
    <lineage>
        <taxon>Bacteria</taxon>
        <taxon>Pseudomonadati</taxon>
        <taxon>Bacteroidota</taxon>
        <taxon>Cytophagia</taxon>
        <taxon>Cytophagales</taxon>
        <taxon>Cyclobacteriaceae</taxon>
        <taxon>Cecembia</taxon>
    </lineage>
</organism>
<evidence type="ECO:0000313" key="1">
    <source>
        <dbReference type="EMBL" id="PSL04530.1"/>
    </source>
</evidence>
<accession>A0A2P8E4Y7</accession>
<gene>
    <name evidence="1" type="ORF">CLV48_105276</name>
</gene>
<comment type="caution">
    <text evidence="1">The sequence shown here is derived from an EMBL/GenBank/DDBJ whole genome shotgun (WGS) entry which is preliminary data.</text>
</comment>
<sequence length="90" mass="10659">MLSKLILIFSICWISYHPIQALQADYLPGIDLEQNSVKVDTVLQRIDSAVIPKKSIKEKFKAERDHYHQKRQQTHKYYNPLTFIYRIIGL</sequence>
<reference evidence="1 2" key="1">
    <citation type="submission" date="2018-03" db="EMBL/GenBank/DDBJ databases">
        <title>Genomic Encyclopedia of Archaeal and Bacterial Type Strains, Phase II (KMG-II): from individual species to whole genera.</title>
        <authorList>
            <person name="Goeker M."/>
        </authorList>
    </citation>
    <scope>NUCLEOTIDE SEQUENCE [LARGE SCALE GENOMIC DNA]</scope>
    <source>
        <strain evidence="1 2">DSM 28057</strain>
    </source>
</reference>
<dbReference type="EMBL" id="PYGF01000005">
    <property type="protein sequence ID" value="PSL04530.1"/>
    <property type="molecule type" value="Genomic_DNA"/>
</dbReference>
<dbReference type="Proteomes" id="UP000240708">
    <property type="component" value="Unassembled WGS sequence"/>
</dbReference>
<keyword evidence="2" id="KW-1185">Reference proteome</keyword>